<evidence type="ECO:0000313" key="2">
    <source>
        <dbReference type="Proteomes" id="UP000187406"/>
    </source>
</evidence>
<evidence type="ECO:0000313" key="1">
    <source>
        <dbReference type="EMBL" id="GAV59216.1"/>
    </source>
</evidence>
<gene>
    <name evidence="1" type="ORF">CFOL_v3_02747</name>
</gene>
<protein>
    <submittedName>
        <fullName evidence="1">Uncharacterized protein</fullName>
    </submittedName>
</protein>
<keyword evidence="2" id="KW-1185">Reference proteome</keyword>
<dbReference type="EMBL" id="BDDD01000102">
    <property type="protein sequence ID" value="GAV59216.1"/>
    <property type="molecule type" value="Genomic_DNA"/>
</dbReference>
<dbReference type="InParanoid" id="A0A1Q3ATX8"/>
<accession>A0A1Q3ATX8</accession>
<reference evidence="2" key="1">
    <citation type="submission" date="2016-04" db="EMBL/GenBank/DDBJ databases">
        <title>Cephalotus genome sequencing.</title>
        <authorList>
            <person name="Fukushima K."/>
            <person name="Hasebe M."/>
            <person name="Fang X."/>
        </authorList>
    </citation>
    <scope>NUCLEOTIDE SEQUENCE [LARGE SCALE GENOMIC DNA]</scope>
    <source>
        <strain evidence="2">cv. St1</strain>
    </source>
</reference>
<organism evidence="1 2">
    <name type="scientific">Cephalotus follicularis</name>
    <name type="common">Albany pitcher plant</name>
    <dbReference type="NCBI Taxonomy" id="3775"/>
    <lineage>
        <taxon>Eukaryota</taxon>
        <taxon>Viridiplantae</taxon>
        <taxon>Streptophyta</taxon>
        <taxon>Embryophyta</taxon>
        <taxon>Tracheophyta</taxon>
        <taxon>Spermatophyta</taxon>
        <taxon>Magnoliopsida</taxon>
        <taxon>eudicotyledons</taxon>
        <taxon>Gunneridae</taxon>
        <taxon>Pentapetalae</taxon>
        <taxon>rosids</taxon>
        <taxon>fabids</taxon>
        <taxon>Oxalidales</taxon>
        <taxon>Cephalotaceae</taxon>
        <taxon>Cephalotus</taxon>
    </lineage>
</organism>
<sequence>IFELLTFNNANSSKTFFLCLNVAPNVLFFSLKHVLVKAHHSSKFTSGVIAFGRIITTDESTFGQGRKSLLLTSIINSTSATNFTFTANLLISESPGLASNRLANSF</sequence>
<dbReference type="AlphaFoldDB" id="A0A1Q3ATX8"/>
<feature type="non-terminal residue" evidence="1">
    <location>
        <position position="1"/>
    </location>
</feature>
<name>A0A1Q3ATX8_CEPFO</name>
<comment type="caution">
    <text evidence="1">The sequence shown here is derived from an EMBL/GenBank/DDBJ whole genome shotgun (WGS) entry which is preliminary data.</text>
</comment>
<dbReference type="Proteomes" id="UP000187406">
    <property type="component" value="Unassembled WGS sequence"/>
</dbReference>
<proteinExistence type="predicted"/>